<dbReference type="InterPro" id="IPR036390">
    <property type="entry name" value="WH_DNA-bd_sf"/>
</dbReference>
<evidence type="ECO:0000313" key="2">
    <source>
        <dbReference type="EMBL" id="MDF0717906.1"/>
    </source>
</evidence>
<dbReference type="SUPFAM" id="SSF46785">
    <property type="entry name" value="Winged helix' DNA-binding domain"/>
    <property type="match status" value="1"/>
</dbReference>
<organism evidence="2 3">
    <name type="scientific">Flagellimonas yonaguniensis</name>
    <dbReference type="NCBI Taxonomy" id="3031325"/>
    <lineage>
        <taxon>Bacteria</taxon>
        <taxon>Pseudomonadati</taxon>
        <taxon>Bacteroidota</taxon>
        <taxon>Flavobacteriia</taxon>
        <taxon>Flavobacteriales</taxon>
        <taxon>Flavobacteriaceae</taxon>
        <taxon>Flagellimonas</taxon>
    </lineage>
</organism>
<comment type="caution">
    <text evidence="2">The sequence shown here is derived from an EMBL/GenBank/DDBJ whole genome shotgun (WGS) entry which is preliminary data.</text>
</comment>
<dbReference type="InterPro" id="IPR027395">
    <property type="entry name" value="WH_DNA-bd_dom"/>
</dbReference>
<evidence type="ECO:0000313" key="3">
    <source>
        <dbReference type="Proteomes" id="UP001221366"/>
    </source>
</evidence>
<dbReference type="RefSeq" id="WP_275617033.1">
    <property type="nucleotide sequence ID" value="NZ_JARFVB010000016.1"/>
</dbReference>
<reference evidence="2 3" key="1">
    <citation type="submission" date="2023-03" db="EMBL/GenBank/DDBJ databases">
        <title>Muricauda XX sp. nov. and Muricauda XXX sp. nov., two novel species isolated from Okinawa Trough.</title>
        <authorList>
            <person name="Cao W."/>
            <person name="Deng X."/>
        </authorList>
    </citation>
    <scope>NUCLEOTIDE SEQUENCE [LARGE SCALE GENOMIC DNA]</scope>
    <source>
        <strain evidence="2 3">334s03</strain>
    </source>
</reference>
<name>A0ABT5Y3L3_9FLAO</name>
<evidence type="ECO:0000259" key="1">
    <source>
        <dbReference type="Pfam" id="PF13601"/>
    </source>
</evidence>
<accession>A0ABT5Y3L3</accession>
<keyword evidence="3" id="KW-1185">Reference proteome</keyword>
<protein>
    <submittedName>
        <fullName evidence="2">Transcriptional regulator</fullName>
    </submittedName>
</protein>
<dbReference type="Pfam" id="PF13601">
    <property type="entry name" value="HTH_34"/>
    <property type="match status" value="1"/>
</dbReference>
<dbReference type="Gene3D" id="1.10.10.10">
    <property type="entry name" value="Winged helix-like DNA-binding domain superfamily/Winged helix DNA-binding domain"/>
    <property type="match status" value="1"/>
</dbReference>
<gene>
    <name evidence="2" type="ORF">PY092_17210</name>
</gene>
<dbReference type="InterPro" id="IPR036388">
    <property type="entry name" value="WH-like_DNA-bd_sf"/>
</dbReference>
<dbReference type="Proteomes" id="UP001221366">
    <property type="component" value="Unassembled WGS sequence"/>
</dbReference>
<dbReference type="EMBL" id="JARFVB010000016">
    <property type="protein sequence ID" value="MDF0717906.1"/>
    <property type="molecule type" value="Genomic_DNA"/>
</dbReference>
<feature type="domain" description="Winged helix DNA-binding" evidence="1">
    <location>
        <begin position="11"/>
        <end position="83"/>
    </location>
</feature>
<sequence>MNNNVPENERAIWILKNEGEKTLKELSQALGVTTEGARFQLLKLSNDGYVKSESRAKGRGRPQQFWSLTKKGHSKFPDSHSELTLRLINKIKENLGEETLTELISSTGQDTLQNYLNSIPDTATLEEKIEKLAELRKQEGYMATYEQDENGNFLLIENHCPICAAATLCQGFCSTELNTFQSVLGPNTKVERVDHILAGARRCAYLISKK</sequence>
<proteinExistence type="predicted"/>